<dbReference type="InterPro" id="IPR004861">
    <property type="entry name" value="Siw14-like"/>
</dbReference>
<dbReference type="Proteomes" id="UP000324974">
    <property type="component" value="Chromosome"/>
</dbReference>
<dbReference type="PANTHER" id="PTHR31126">
    <property type="entry name" value="TYROSINE-PROTEIN PHOSPHATASE"/>
    <property type="match status" value="1"/>
</dbReference>
<comment type="similarity">
    <text evidence="1">Belongs to the protein-tyrosine phosphatase family.</text>
</comment>
<accession>A0A5C1A7S3</accession>
<keyword evidence="5" id="KW-1185">Reference proteome</keyword>
<evidence type="ECO:0000256" key="1">
    <source>
        <dbReference type="ARBA" id="ARBA00009580"/>
    </source>
</evidence>
<dbReference type="OrthoDB" id="9814896at2"/>
<evidence type="ECO:0000256" key="2">
    <source>
        <dbReference type="SAM" id="MobiDB-lite"/>
    </source>
</evidence>
<evidence type="ECO:0000313" key="5">
    <source>
        <dbReference type="Proteomes" id="UP000324974"/>
    </source>
</evidence>
<dbReference type="KEGG" id="lrs:PX52LOC_01425"/>
<dbReference type="PROSITE" id="PS50056">
    <property type="entry name" value="TYR_PHOSPHATASE_2"/>
    <property type="match status" value="1"/>
</dbReference>
<dbReference type="Gene3D" id="3.90.190.10">
    <property type="entry name" value="Protein tyrosine phosphatase superfamily"/>
    <property type="match status" value="1"/>
</dbReference>
<dbReference type="InterPro" id="IPR029021">
    <property type="entry name" value="Prot-tyrosine_phosphatase-like"/>
</dbReference>
<dbReference type="EMBL" id="CP042425">
    <property type="protein sequence ID" value="QEL14535.1"/>
    <property type="molecule type" value="Genomic_DNA"/>
</dbReference>
<dbReference type="SUPFAM" id="SSF52799">
    <property type="entry name" value="(Phosphotyrosine protein) phosphatases II"/>
    <property type="match status" value="1"/>
</dbReference>
<dbReference type="Pfam" id="PF03162">
    <property type="entry name" value="Y_phosphatase2"/>
    <property type="match status" value="1"/>
</dbReference>
<name>A0A5C1A7S3_9BACT</name>
<gene>
    <name evidence="4" type="ORF">PX52LOC_01425</name>
</gene>
<feature type="domain" description="Tyrosine specific protein phosphatases" evidence="3">
    <location>
        <begin position="125"/>
        <end position="174"/>
    </location>
</feature>
<dbReference type="RefSeq" id="WP_149109422.1">
    <property type="nucleotide sequence ID" value="NZ_CP042425.1"/>
</dbReference>
<sequence length="230" mass="25400">MPTWSRWVLGTLVVLVAFGVPAAYYRSNYTNFKRFRVVTPGKFYRSGQFTAGGLRAIVRDQGIKTVINLQEENVDPFMPEEWLATPHVTESELCRELGVNYYALFGGEIVPPDEFAKGKRPAVIDQYLQILDNKDNYPILLHCKAGLHRTGILTAIYRMDKENVSPGRAMEEVRANGFGTFAATTGNVYIVQYVDAFKKGVRNPVPPAVPGKPPAAVVANDTKPSPGGAH</sequence>
<dbReference type="InterPro" id="IPR000387">
    <property type="entry name" value="Tyr_Pase_dom"/>
</dbReference>
<dbReference type="InterPro" id="IPR016130">
    <property type="entry name" value="Tyr_Pase_AS"/>
</dbReference>
<reference evidence="5" key="1">
    <citation type="submission" date="2019-08" db="EMBL/GenBank/DDBJ databases">
        <title>Limnoglobus roseus gen. nov., sp. nov., a novel freshwater planctomycete with a giant genome from the family Gemmataceae.</title>
        <authorList>
            <person name="Kulichevskaya I.S."/>
            <person name="Naumoff D.G."/>
            <person name="Miroshnikov K."/>
            <person name="Ivanova A."/>
            <person name="Philippov D.A."/>
            <person name="Hakobyan A."/>
            <person name="Rijpstra I.C."/>
            <person name="Sinninghe Damste J.S."/>
            <person name="Liesack W."/>
            <person name="Dedysh S.N."/>
        </authorList>
    </citation>
    <scope>NUCLEOTIDE SEQUENCE [LARGE SCALE GENOMIC DNA]</scope>
    <source>
        <strain evidence="5">PX52</strain>
    </source>
</reference>
<dbReference type="PANTHER" id="PTHR31126:SF1">
    <property type="entry name" value="TYROSINE SPECIFIC PROTEIN PHOSPHATASES DOMAIN-CONTAINING PROTEIN"/>
    <property type="match status" value="1"/>
</dbReference>
<organism evidence="4 5">
    <name type="scientific">Limnoglobus roseus</name>
    <dbReference type="NCBI Taxonomy" id="2598579"/>
    <lineage>
        <taxon>Bacteria</taxon>
        <taxon>Pseudomonadati</taxon>
        <taxon>Planctomycetota</taxon>
        <taxon>Planctomycetia</taxon>
        <taxon>Gemmatales</taxon>
        <taxon>Gemmataceae</taxon>
        <taxon>Limnoglobus</taxon>
    </lineage>
</organism>
<dbReference type="AlphaFoldDB" id="A0A5C1A7S3"/>
<proteinExistence type="inferred from homology"/>
<feature type="region of interest" description="Disordered" evidence="2">
    <location>
        <begin position="208"/>
        <end position="230"/>
    </location>
</feature>
<dbReference type="GO" id="GO:0016791">
    <property type="term" value="F:phosphatase activity"/>
    <property type="evidence" value="ECO:0007669"/>
    <property type="project" value="TreeGrafter"/>
</dbReference>
<evidence type="ECO:0000313" key="4">
    <source>
        <dbReference type="EMBL" id="QEL14535.1"/>
    </source>
</evidence>
<dbReference type="PROSITE" id="PS00383">
    <property type="entry name" value="TYR_PHOSPHATASE_1"/>
    <property type="match status" value="1"/>
</dbReference>
<protein>
    <submittedName>
        <fullName evidence="4">Protein tyrosine/serine phosphatase</fullName>
    </submittedName>
</protein>
<evidence type="ECO:0000259" key="3">
    <source>
        <dbReference type="PROSITE" id="PS50056"/>
    </source>
</evidence>